<dbReference type="PANTHER" id="PTHR13966:SF5">
    <property type="entry name" value="ENDONUCLEASE G, MITOCHONDRIAL"/>
    <property type="match status" value="1"/>
</dbReference>
<dbReference type="GO" id="GO:0003676">
    <property type="term" value="F:nucleic acid binding"/>
    <property type="evidence" value="ECO:0007669"/>
    <property type="project" value="InterPro"/>
</dbReference>
<keyword evidence="5" id="KW-0255">Endonuclease</keyword>
<feature type="active site" description="Proton acceptor" evidence="1">
    <location>
        <position position="306"/>
    </location>
</feature>
<dbReference type="Gene3D" id="3.40.570.10">
    <property type="entry name" value="Extracellular Endonuclease, subunit A"/>
    <property type="match status" value="1"/>
</dbReference>
<dbReference type="InterPro" id="IPR044929">
    <property type="entry name" value="DNA/RNA_non-sp_Endonuclease_sf"/>
</dbReference>
<evidence type="ECO:0000256" key="1">
    <source>
        <dbReference type="PIRSR" id="PIRSR640255-1"/>
    </source>
</evidence>
<dbReference type="InterPro" id="IPR040255">
    <property type="entry name" value="Non-specific_endonuclease"/>
</dbReference>
<keyword evidence="6" id="KW-1185">Reference proteome</keyword>
<dbReference type="AlphaFoldDB" id="A0A5P2G635"/>
<protein>
    <submittedName>
        <fullName evidence="5">DNA/RNA non-specific endonuclease</fullName>
    </submittedName>
</protein>
<dbReference type="GO" id="GO:0046872">
    <property type="term" value="F:metal ion binding"/>
    <property type="evidence" value="ECO:0007669"/>
    <property type="project" value="UniProtKB-KW"/>
</dbReference>
<evidence type="ECO:0000313" key="6">
    <source>
        <dbReference type="Proteomes" id="UP000292424"/>
    </source>
</evidence>
<evidence type="ECO:0000259" key="4">
    <source>
        <dbReference type="SMART" id="SM00892"/>
    </source>
</evidence>
<dbReference type="PROSITE" id="PS51257">
    <property type="entry name" value="PROKAR_LIPOPROTEIN"/>
    <property type="match status" value="1"/>
</dbReference>
<keyword evidence="2" id="KW-0479">Metal-binding</keyword>
<gene>
    <name evidence="5" type="ORF">E0W69_011990</name>
</gene>
<dbReference type="KEGG" id="arac:E0W69_011990"/>
<dbReference type="OrthoDB" id="9811262at2"/>
<feature type="domain" description="ENPP1-3/EXOG-like endonuclease/phosphodiesterase" evidence="3">
    <location>
        <begin position="243"/>
        <end position="445"/>
    </location>
</feature>
<dbReference type="Proteomes" id="UP000292424">
    <property type="component" value="Chromosome"/>
</dbReference>
<accession>A0A5P2G635</accession>
<sequence>MKIKMNVLALTSIVACYMVACKKQDYSTTTPVKTYSVEETFETGTKAAYKIADVNLSTGSWSFDDALIGSTTADAKEDNASVRIRTGNITTNFQISGLEKIFVKSAKYGNDATSTWQMQVSSDSGKTFIQLGSDITDTSKTLQLDSFVNTMSSPVQVRIVKTGTTRINVDNITFVGTGESGISVDTTDGASDTTNQSTAAAARYVNAGSDAPPSTGDNSNLLLGNPTDADSIITLADNYMINQHYYIESYNHTRSTPNWVAWHLDATNTTAVVKRQDNFAAWAGLPTSWFAVQSNTYSSSGYERGHNCPSGDRTSSLEANSSTFLMTNMIPQTAANNEGTWNNLESYIRTQTSAGYEAYILMGSYGNGGTIANGNVTVPTNVWKIVVFLKTGNNDLSRIDADTRVLAVNTPNTTTVSSDWTQYIVTVNDIETATGYKIFSALSSSLQTTLKAKKDSGN</sequence>
<keyword evidence="5" id="KW-0540">Nuclease</keyword>
<keyword evidence="5" id="KW-0378">Hydrolase</keyword>
<name>A0A5P2G635_9BACT</name>
<dbReference type="PANTHER" id="PTHR13966">
    <property type="entry name" value="ENDONUCLEASE RELATED"/>
    <property type="match status" value="1"/>
</dbReference>
<evidence type="ECO:0000313" key="5">
    <source>
        <dbReference type="EMBL" id="QES89352.1"/>
    </source>
</evidence>
<feature type="domain" description="DNA/RNA non-specific endonuclease/pyrophosphatase/phosphodiesterase" evidence="4">
    <location>
        <begin position="242"/>
        <end position="445"/>
    </location>
</feature>
<evidence type="ECO:0000256" key="2">
    <source>
        <dbReference type="PIRSR" id="PIRSR640255-2"/>
    </source>
</evidence>
<dbReference type="SMART" id="SM00892">
    <property type="entry name" value="Endonuclease_NS"/>
    <property type="match status" value="1"/>
</dbReference>
<dbReference type="EMBL" id="CP044016">
    <property type="protein sequence ID" value="QES89352.1"/>
    <property type="molecule type" value="Genomic_DNA"/>
</dbReference>
<dbReference type="RefSeq" id="WP_131330297.1">
    <property type="nucleotide sequence ID" value="NZ_CP044016.1"/>
</dbReference>
<dbReference type="InterPro" id="IPR020821">
    <property type="entry name" value="ENPP1-3/EXOG-like_nuc-like"/>
</dbReference>
<dbReference type="SMART" id="SM00477">
    <property type="entry name" value="NUC"/>
    <property type="match status" value="1"/>
</dbReference>
<dbReference type="GO" id="GO:0016787">
    <property type="term" value="F:hydrolase activity"/>
    <property type="evidence" value="ECO:0007669"/>
    <property type="project" value="InterPro"/>
</dbReference>
<proteinExistence type="predicted"/>
<dbReference type="SUPFAM" id="SSF54060">
    <property type="entry name" value="His-Me finger endonucleases"/>
    <property type="match status" value="1"/>
</dbReference>
<dbReference type="Pfam" id="PF01223">
    <property type="entry name" value="Endonuclease_NS"/>
    <property type="match status" value="1"/>
</dbReference>
<dbReference type="InterPro" id="IPR001604">
    <property type="entry name" value="Endo_G_ENPP1-like_dom"/>
</dbReference>
<feature type="binding site" evidence="2">
    <location>
        <position position="337"/>
    </location>
    <ligand>
        <name>Mg(2+)</name>
        <dbReference type="ChEBI" id="CHEBI:18420"/>
        <note>catalytic</note>
    </ligand>
</feature>
<dbReference type="GO" id="GO:0004519">
    <property type="term" value="F:endonuclease activity"/>
    <property type="evidence" value="ECO:0007669"/>
    <property type="project" value="UniProtKB-KW"/>
</dbReference>
<dbReference type="InterPro" id="IPR044925">
    <property type="entry name" value="His-Me_finger_sf"/>
</dbReference>
<reference evidence="5 6" key="1">
    <citation type="submission" date="2019-09" db="EMBL/GenBank/DDBJ databases">
        <title>Complete genome sequence of Arachidicoccus sp. B3-10 isolated from apple orchard soil.</title>
        <authorList>
            <person name="Kim H.S."/>
            <person name="Han K.-I."/>
            <person name="Suh M.K."/>
            <person name="Lee K.C."/>
            <person name="Eom M.K."/>
            <person name="Kim J.-S."/>
            <person name="Kang S.W."/>
            <person name="Sin Y."/>
            <person name="Lee J.-S."/>
        </authorList>
    </citation>
    <scope>NUCLEOTIDE SEQUENCE [LARGE SCALE GENOMIC DNA]</scope>
    <source>
        <strain evidence="5 6">B3-10</strain>
    </source>
</reference>
<organism evidence="5 6">
    <name type="scientific">Rhizosphaericola mali</name>
    <dbReference type="NCBI Taxonomy" id="2545455"/>
    <lineage>
        <taxon>Bacteria</taxon>
        <taxon>Pseudomonadati</taxon>
        <taxon>Bacteroidota</taxon>
        <taxon>Chitinophagia</taxon>
        <taxon>Chitinophagales</taxon>
        <taxon>Chitinophagaceae</taxon>
        <taxon>Rhizosphaericola</taxon>
    </lineage>
</organism>
<evidence type="ECO:0000259" key="3">
    <source>
        <dbReference type="SMART" id="SM00477"/>
    </source>
</evidence>